<sequence>MHARCGPNSESQKKHSVVRNDIVETDVASHHIKTVNRHIADALGPVETSALGNLKQRWEISRFTYDQAHEFLKSVKFRIGSKCLVNEAKRTVARNQGKP</sequence>
<dbReference type="InterPro" id="IPR033244">
    <property type="entry name" value="MED32"/>
</dbReference>
<dbReference type="GO" id="GO:0048364">
    <property type="term" value="P:root development"/>
    <property type="evidence" value="ECO:0007669"/>
    <property type="project" value="InterPro"/>
</dbReference>
<dbReference type="GO" id="GO:0006355">
    <property type="term" value="P:regulation of DNA-templated transcription"/>
    <property type="evidence" value="ECO:0007669"/>
    <property type="project" value="InterPro"/>
</dbReference>
<proteinExistence type="predicted"/>
<protein>
    <submittedName>
        <fullName evidence="1">Mediator of RNA polymerase II transcription subunit 32-like</fullName>
    </submittedName>
</protein>
<reference evidence="1" key="1">
    <citation type="journal article" date="2019" name="Sci. Rep.">
        <title>Draft genome of Tanacetum cinerariifolium, the natural source of mosquito coil.</title>
        <authorList>
            <person name="Yamashiro T."/>
            <person name="Shiraishi A."/>
            <person name="Satake H."/>
            <person name="Nakayama K."/>
        </authorList>
    </citation>
    <scope>NUCLEOTIDE SEQUENCE</scope>
</reference>
<dbReference type="AlphaFoldDB" id="A0A699I3I5"/>
<dbReference type="EMBL" id="BKCJ010219237">
    <property type="protein sequence ID" value="GEY88641.1"/>
    <property type="molecule type" value="Genomic_DNA"/>
</dbReference>
<name>A0A699I3I5_TANCI</name>
<evidence type="ECO:0000313" key="1">
    <source>
        <dbReference type="EMBL" id="GEY88641.1"/>
    </source>
</evidence>
<accession>A0A699I3I5</accession>
<dbReference type="GO" id="GO:0010150">
    <property type="term" value="P:leaf senescence"/>
    <property type="evidence" value="ECO:0007669"/>
    <property type="project" value="InterPro"/>
</dbReference>
<dbReference type="GO" id="GO:0016592">
    <property type="term" value="C:mediator complex"/>
    <property type="evidence" value="ECO:0007669"/>
    <property type="project" value="InterPro"/>
</dbReference>
<gene>
    <name evidence="1" type="ORF">Tci_460615</name>
</gene>
<organism evidence="1">
    <name type="scientific">Tanacetum cinerariifolium</name>
    <name type="common">Dalmatian daisy</name>
    <name type="synonym">Chrysanthemum cinerariifolium</name>
    <dbReference type="NCBI Taxonomy" id="118510"/>
    <lineage>
        <taxon>Eukaryota</taxon>
        <taxon>Viridiplantae</taxon>
        <taxon>Streptophyta</taxon>
        <taxon>Embryophyta</taxon>
        <taxon>Tracheophyta</taxon>
        <taxon>Spermatophyta</taxon>
        <taxon>Magnoliopsida</taxon>
        <taxon>eudicotyledons</taxon>
        <taxon>Gunneridae</taxon>
        <taxon>Pentapetalae</taxon>
        <taxon>asterids</taxon>
        <taxon>campanulids</taxon>
        <taxon>Asterales</taxon>
        <taxon>Asteraceae</taxon>
        <taxon>Asteroideae</taxon>
        <taxon>Anthemideae</taxon>
        <taxon>Anthemidinae</taxon>
        <taxon>Tanacetum</taxon>
    </lineage>
</organism>
<dbReference type="GO" id="GO:0009631">
    <property type="term" value="P:cold acclimation"/>
    <property type="evidence" value="ECO:0007669"/>
    <property type="project" value="InterPro"/>
</dbReference>
<dbReference type="PANTHER" id="PTHR35989">
    <property type="entry name" value="MEDIATOR OF RNA POLYMERASE II TRANSCRIPTION SUBUNIT 32"/>
    <property type="match status" value="1"/>
</dbReference>
<dbReference type="PANTHER" id="PTHR35989:SF1">
    <property type="entry name" value="MEDIATOR OF RNA POLYMERASE II TRANSCRIPTION SUBUNIT 32"/>
    <property type="match status" value="1"/>
</dbReference>
<comment type="caution">
    <text evidence="1">The sequence shown here is derived from an EMBL/GenBank/DDBJ whole genome shotgun (WGS) entry which is preliminary data.</text>
</comment>